<feature type="domain" description="DUF4397" evidence="2">
    <location>
        <begin position="50"/>
        <end position="169"/>
    </location>
</feature>
<feature type="domain" description="DUF4397" evidence="2">
    <location>
        <begin position="391"/>
        <end position="447"/>
    </location>
</feature>
<dbReference type="STRING" id="1628148.BI198_07100"/>
<name>A0A1E7Q5K7_9GAMM</name>
<dbReference type="Proteomes" id="UP000242258">
    <property type="component" value="Unassembled WGS sequence"/>
</dbReference>
<feature type="chain" id="PRO_5009200400" description="DUF4397 domain-containing protein" evidence="1">
    <location>
        <begin position="24"/>
        <end position="465"/>
    </location>
</feature>
<evidence type="ECO:0000259" key="2">
    <source>
        <dbReference type="Pfam" id="PF14344"/>
    </source>
</evidence>
<feature type="signal peptide" evidence="1">
    <location>
        <begin position="1"/>
        <end position="23"/>
    </location>
</feature>
<organism evidence="3 4">
    <name type="scientific">Rheinheimera salexigens</name>
    <dbReference type="NCBI Taxonomy" id="1628148"/>
    <lineage>
        <taxon>Bacteria</taxon>
        <taxon>Pseudomonadati</taxon>
        <taxon>Pseudomonadota</taxon>
        <taxon>Gammaproteobacteria</taxon>
        <taxon>Chromatiales</taxon>
        <taxon>Chromatiaceae</taxon>
        <taxon>Rheinheimera</taxon>
    </lineage>
</organism>
<keyword evidence="1" id="KW-0732">Signal</keyword>
<keyword evidence="4" id="KW-1185">Reference proteome</keyword>
<evidence type="ECO:0000313" key="4">
    <source>
        <dbReference type="Proteomes" id="UP000242258"/>
    </source>
</evidence>
<accession>A0A1E7Q5K7</accession>
<evidence type="ECO:0000313" key="3">
    <source>
        <dbReference type="EMBL" id="OEY69363.1"/>
    </source>
</evidence>
<sequence length="465" mass="48763">MMGINNSALLMVLSLLLIGCGGGGSSTPGTSQPAPPPPPTIPPPVVVNGTVQVVNTAIDSPNINIVIADENLITELEYADASTVLSVPPKTYQASVNAILPGDNNTLSILEPVDLTVAEAKRYTVFTVGKVADASLSALIVPGQLGGIPLNKIRLQLVHAAASAPEVSVHVTVPGAELATPEATFSFKGYSKPIILDPANYQVRITLTDNQTVLFDSASLDYTAVGTDLVLAAIDSQFSGASPVSLLAVAQDGSQKNIFDVNANASIRIVHNASDAEPFEIKTSSDTSLGNVISFTEFSDYLQVVPKTYEVSIILDSSSTNSITVAAGQYYSLLASGSVNESDDAAIEALIYTDKSRRIATEAQLRIIHGSTLSGNVDIYITANGDISQATANFSNVAYKTDVGYMSLPAGDYVITVTKAAEKTVVIETAVSLTTNRIYTAITRDGENLDSTMLGLIKIDDFVVE</sequence>
<proteinExistence type="predicted"/>
<dbReference type="RefSeq" id="WP_070048929.1">
    <property type="nucleotide sequence ID" value="NZ_CBCSDO010000006.1"/>
</dbReference>
<feature type="domain" description="DUF4397" evidence="2">
    <location>
        <begin position="265"/>
        <end position="380"/>
    </location>
</feature>
<dbReference type="OrthoDB" id="9783299at2"/>
<dbReference type="AlphaFoldDB" id="A0A1E7Q5K7"/>
<dbReference type="EMBL" id="MKEK01000001">
    <property type="protein sequence ID" value="OEY69363.1"/>
    <property type="molecule type" value="Genomic_DNA"/>
</dbReference>
<reference evidence="4" key="1">
    <citation type="submission" date="2016-09" db="EMBL/GenBank/DDBJ databases">
        <authorList>
            <person name="Wan X."/>
            <person name="Hou S."/>
        </authorList>
    </citation>
    <scope>NUCLEOTIDE SEQUENCE [LARGE SCALE GENOMIC DNA]</scope>
    <source>
        <strain evidence="4">KH87</strain>
    </source>
</reference>
<protein>
    <recommendedName>
        <fullName evidence="2">DUF4397 domain-containing protein</fullName>
    </recommendedName>
</protein>
<comment type="caution">
    <text evidence="3">The sequence shown here is derived from an EMBL/GenBank/DDBJ whole genome shotgun (WGS) entry which is preliminary data.</text>
</comment>
<dbReference type="Pfam" id="PF14344">
    <property type="entry name" value="DUF4397"/>
    <property type="match status" value="3"/>
</dbReference>
<evidence type="ECO:0000256" key="1">
    <source>
        <dbReference type="SAM" id="SignalP"/>
    </source>
</evidence>
<gene>
    <name evidence="3" type="ORF">BI198_07100</name>
</gene>
<dbReference type="InterPro" id="IPR025510">
    <property type="entry name" value="DUF4397"/>
</dbReference>